<proteinExistence type="inferred from homology"/>
<feature type="transmembrane region" description="Helical" evidence="6">
    <location>
        <begin position="183"/>
        <end position="202"/>
    </location>
</feature>
<feature type="transmembrane region" description="Helical" evidence="6">
    <location>
        <begin position="20"/>
        <end position="41"/>
    </location>
</feature>
<dbReference type="eggNOG" id="KOG3030">
    <property type="taxonomic scope" value="Eukaryota"/>
</dbReference>
<name>A0A0D3L0L9_EMIH1</name>
<feature type="domain" description="Phosphatidic acid phosphatase type 2/haloperoxidase" evidence="7">
    <location>
        <begin position="120"/>
        <end position="271"/>
    </location>
</feature>
<evidence type="ECO:0000313" key="9">
    <source>
        <dbReference type="Proteomes" id="UP000013827"/>
    </source>
</evidence>
<dbReference type="PANTHER" id="PTHR10165">
    <property type="entry name" value="LIPID PHOSPHATE PHOSPHATASE"/>
    <property type="match status" value="1"/>
</dbReference>
<dbReference type="GO" id="GO:0046839">
    <property type="term" value="P:phospholipid dephosphorylation"/>
    <property type="evidence" value="ECO:0007669"/>
    <property type="project" value="TreeGrafter"/>
</dbReference>
<comment type="subcellular location">
    <subcellularLocation>
        <location evidence="1">Membrane</location>
        <topology evidence="1">Multi-pass membrane protein</topology>
    </subcellularLocation>
</comment>
<keyword evidence="5 6" id="KW-0472">Membrane</keyword>
<keyword evidence="3 6" id="KW-0812">Transmembrane</keyword>
<organism evidence="8 9">
    <name type="scientific">Emiliania huxleyi (strain CCMP1516)</name>
    <dbReference type="NCBI Taxonomy" id="280463"/>
    <lineage>
        <taxon>Eukaryota</taxon>
        <taxon>Haptista</taxon>
        <taxon>Haptophyta</taxon>
        <taxon>Prymnesiophyceae</taxon>
        <taxon>Isochrysidales</taxon>
        <taxon>Noelaerhabdaceae</taxon>
        <taxon>Emiliania</taxon>
    </lineage>
</organism>
<dbReference type="HOGENOM" id="CLU_916542_0_0_1"/>
<dbReference type="GO" id="GO:0008195">
    <property type="term" value="F:phosphatidate phosphatase activity"/>
    <property type="evidence" value="ECO:0007669"/>
    <property type="project" value="TreeGrafter"/>
</dbReference>
<dbReference type="Pfam" id="PF01569">
    <property type="entry name" value="PAP2"/>
    <property type="match status" value="1"/>
</dbReference>
<feature type="transmembrane region" description="Helical" evidence="6">
    <location>
        <begin position="249"/>
        <end position="271"/>
    </location>
</feature>
<evidence type="ECO:0000259" key="7">
    <source>
        <dbReference type="SMART" id="SM00014"/>
    </source>
</evidence>
<dbReference type="AlphaFoldDB" id="A0A0D3L0L9"/>
<accession>A0A0D3L0L9</accession>
<dbReference type="InterPro" id="IPR036938">
    <property type="entry name" value="PAP2/HPO_sf"/>
</dbReference>
<evidence type="ECO:0000256" key="6">
    <source>
        <dbReference type="SAM" id="Phobius"/>
    </source>
</evidence>
<evidence type="ECO:0000256" key="4">
    <source>
        <dbReference type="ARBA" id="ARBA00022989"/>
    </source>
</evidence>
<reference evidence="8" key="2">
    <citation type="submission" date="2024-10" db="UniProtKB">
        <authorList>
            <consortium name="EnsemblProtists"/>
        </authorList>
    </citation>
    <scope>IDENTIFICATION</scope>
</reference>
<dbReference type="OMA" id="TTRAICH"/>
<dbReference type="PaxDb" id="2903-EOD41554"/>
<dbReference type="KEGG" id="ehx:EMIHUDRAFT_193908"/>
<feature type="transmembrane region" description="Helical" evidence="6">
    <location>
        <begin position="118"/>
        <end position="142"/>
    </location>
</feature>
<dbReference type="SUPFAM" id="SSF48317">
    <property type="entry name" value="Acid phosphatase/Vanadium-dependent haloperoxidase"/>
    <property type="match status" value="1"/>
</dbReference>
<sequence>MGRLEGGKARALATVRSEDFIVLVASAALLGVCAVVGPILVPTREQVLPFQVVDLGITNGDGTPATVVLRDQTYDKPVVDERVPNWALGIINIAGVVLTGFVGAFLPKCCFGGHGEGMRALSAAFVSVGVCTLAAGILRSYFGILRPNFFDGCGWNNTLAACTTGWKGEDHDLDEGRRSFPSGHTASAFSTLFLLSLCLLRIARATRASHAATDHVGLSKRLLPTVLTVVAMLPPTGATLIAATRVTDYYHHTADVVAGAFLGVACAALAAESLLPDFGEDLCEGRVRVRPVRASSSVAITSVPRRESTSSDAGRL</sequence>
<evidence type="ECO:0000313" key="8">
    <source>
        <dbReference type="EnsemblProtists" id="EOD41554"/>
    </source>
</evidence>
<dbReference type="GO" id="GO:0016020">
    <property type="term" value="C:membrane"/>
    <property type="evidence" value="ECO:0007669"/>
    <property type="project" value="UniProtKB-SubCell"/>
</dbReference>
<dbReference type="Gene3D" id="1.20.144.10">
    <property type="entry name" value="Phosphatidic acid phosphatase type 2/haloperoxidase"/>
    <property type="match status" value="1"/>
</dbReference>
<comment type="similarity">
    <text evidence="2">Belongs to the PA-phosphatase related phosphoesterase family.</text>
</comment>
<dbReference type="Proteomes" id="UP000013827">
    <property type="component" value="Unassembled WGS sequence"/>
</dbReference>
<protein>
    <recommendedName>
        <fullName evidence="7">Phosphatidic acid phosphatase type 2/haloperoxidase domain-containing protein</fullName>
    </recommendedName>
</protein>
<evidence type="ECO:0000256" key="3">
    <source>
        <dbReference type="ARBA" id="ARBA00022692"/>
    </source>
</evidence>
<dbReference type="PANTHER" id="PTHR10165:SF35">
    <property type="entry name" value="RE23632P"/>
    <property type="match status" value="1"/>
</dbReference>
<feature type="transmembrane region" description="Helical" evidence="6">
    <location>
        <begin position="222"/>
        <end position="243"/>
    </location>
</feature>
<dbReference type="STRING" id="2903.R1G6X6"/>
<keyword evidence="4 6" id="KW-1133">Transmembrane helix</keyword>
<evidence type="ECO:0000256" key="5">
    <source>
        <dbReference type="ARBA" id="ARBA00023136"/>
    </source>
</evidence>
<dbReference type="InterPro" id="IPR000326">
    <property type="entry name" value="PAP2/HPO"/>
</dbReference>
<evidence type="ECO:0000256" key="2">
    <source>
        <dbReference type="ARBA" id="ARBA00008816"/>
    </source>
</evidence>
<dbReference type="InterPro" id="IPR043216">
    <property type="entry name" value="PAP-like"/>
</dbReference>
<dbReference type="GeneID" id="17286824"/>
<keyword evidence="9" id="KW-1185">Reference proteome</keyword>
<dbReference type="SMART" id="SM00014">
    <property type="entry name" value="acidPPc"/>
    <property type="match status" value="1"/>
</dbReference>
<reference evidence="9" key="1">
    <citation type="journal article" date="2013" name="Nature">
        <title>Pan genome of the phytoplankton Emiliania underpins its global distribution.</title>
        <authorList>
            <person name="Read B.A."/>
            <person name="Kegel J."/>
            <person name="Klute M.J."/>
            <person name="Kuo A."/>
            <person name="Lefebvre S.C."/>
            <person name="Maumus F."/>
            <person name="Mayer C."/>
            <person name="Miller J."/>
            <person name="Monier A."/>
            <person name="Salamov A."/>
            <person name="Young J."/>
            <person name="Aguilar M."/>
            <person name="Claverie J.M."/>
            <person name="Frickenhaus S."/>
            <person name="Gonzalez K."/>
            <person name="Herman E.K."/>
            <person name="Lin Y.C."/>
            <person name="Napier J."/>
            <person name="Ogata H."/>
            <person name="Sarno A.F."/>
            <person name="Shmutz J."/>
            <person name="Schroeder D."/>
            <person name="de Vargas C."/>
            <person name="Verret F."/>
            <person name="von Dassow P."/>
            <person name="Valentin K."/>
            <person name="Van de Peer Y."/>
            <person name="Wheeler G."/>
            <person name="Dacks J.B."/>
            <person name="Delwiche C.F."/>
            <person name="Dyhrman S.T."/>
            <person name="Glockner G."/>
            <person name="John U."/>
            <person name="Richards T."/>
            <person name="Worden A.Z."/>
            <person name="Zhang X."/>
            <person name="Grigoriev I.V."/>
            <person name="Allen A.E."/>
            <person name="Bidle K."/>
            <person name="Borodovsky M."/>
            <person name="Bowler C."/>
            <person name="Brownlee C."/>
            <person name="Cock J.M."/>
            <person name="Elias M."/>
            <person name="Gladyshev V.N."/>
            <person name="Groth M."/>
            <person name="Guda C."/>
            <person name="Hadaegh A."/>
            <person name="Iglesias-Rodriguez M.D."/>
            <person name="Jenkins J."/>
            <person name="Jones B.M."/>
            <person name="Lawson T."/>
            <person name="Leese F."/>
            <person name="Lindquist E."/>
            <person name="Lobanov A."/>
            <person name="Lomsadze A."/>
            <person name="Malik S.B."/>
            <person name="Marsh M.E."/>
            <person name="Mackinder L."/>
            <person name="Mock T."/>
            <person name="Mueller-Roeber B."/>
            <person name="Pagarete A."/>
            <person name="Parker M."/>
            <person name="Probert I."/>
            <person name="Quesneville H."/>
            <person name="Raines C."/>
            <person name="Rensing S.A."/>
            <person name="Riano-Pachon D.M."/>
            <person name="Richier S."/>
            <person name="Rokitta S."/>
            <person name="Shiraiwa Y."/>
            <person name="Soanes D.M."/>
            <person name="van der Giezen M."/>
            <person name="Wahlund T.M."/>
            <person name="Williams B."/>
            <person name="Wilson W."/>
            <person name="Wolfe G."/>
            <person name="Wurch L.L."/>
        </authorList>
    </citation>
    <scope>NUCLEOTIDE SEQUENCE</scope>
</reference>
<feature type="transmembrane region" description="Helical" evidence="6">
    <location>
        <begin position="86"/>
        <end position="106"/>
    </location>
</feature>
<dbReference type="RefSeq" id="XP_005793983.1">
    <property type="nucleotide sequence ID" value="XM_005793926.1"/>
</dbReference>
<evidence type="ECO:0000256" key="1">
    <source>
        <dbReference type="ARBA" id="ARBA00004141"/>
    </source>
</evidence>
<dbReference type="EnsemblProtists" id="EOD41554">
    <property type="protein sequence ID" value="EOD41554"/>
    <property type="gene ID" value="EMIHUDRAFT_193908"/>
</dbReference>
<dbReference type="GO" id="GO:0006644">
    <property type="term" value="P:phospholipid metabolic process"/>
    <property type="evidence" value="ECO:0007669"/>
    <property type="project" value="InterPro"/>
</dbReference>